<dbReference type="InterPro" id="IPR036837">
    <property type="entry name" value="Cation_efflux_CTD_sf"/>
</dbReference>
<dbReference type="Proteomes" id="UP000009144">
    <property type="component" value="Chromosome"/>
</dbReference>
<keyword evidence="4" id="KW-0812">Transmembrane</keyword>
<dbReference type="InterPro" id="IPR058533">
    <property type="entry name" value="Cation_efflux_TM"/>
</dbReference>
<dbReference type="OrthoDB" id="9809646at2"/>
<organism evidence="11 12">
    <name type="scientific">Methylophaga nitratireducenticrescens</name>
    <dbReference type="NCBI Taxonomy" id="754476"/>
    <lineage>
        <taxon>Bacteria</taxon>
        <taxon>Pseudomonadati</taxon>
        <taxon>Pseudomonadota</taxon>
        <taxon>Gammaproteobacteria</taxon>
        <taxon>Thiotrichales</taxon>
        <taxon>Piscirickettsiaceae</taxon>
        <taxon>Methylophaga</taxon>
    </lineage>
</organism>
<keyword evidence="5" id="KW-0862">Zinc</keyword>
<dbReference type="GO" id="GO:0005385">
    <property type="term" value="F:zinc ion transmembrane transporter activity"/>
    <property type="evidence" value="ECO:0007669"/>
    <property type="project" value="TreeGrafter"/>
</dbReference>
<evidence type="ECO:0000313" key="12">
    <source>
        <dbReference type="Proteomes" id="UP000009144"/>
    </source>
</evidence>
<dbReference type="InterPro" id="IPR002524">
    <property type="entry name" value="Cation_efflux"/>
</dbReference>
<keyword evidence="7" id="KW-0406">Ion transport</keyword>
<dbReference type="InterPro" id="IPR027469">
    <property type="entry name" value="Cation_efflux_TMD_sf"/>
</dbReference>
<reference evidence="11 12" key="2">
    <citation type="journal article" date="2013" name="Int. J. Syst. Evol. Microbiol.">
        <title>Methylophaga nitratireducenticrescens sp. nov. and Methylophaga frappieri sp. nov., isolated from the biofilm of the methanol-fed denitrification system treating the seawater at the Montreal Biodome.</title>
        <authorList>
            <person name="Villeneuve C."/>
            <person name="Martineau C."/>
            <person name="Mauffrey F."/>
            <person name="Villemur R."/>
        </authorList>
    </citation>
    <scope>NUCLEOTIDE SEQUENCE [LARGE SCALE GENOMIC DNA]</scope>
    <source>
        <strain evidence="11 12">JAM1</strain>
    </source>
</reference>
<evidence type="ECO:0000256" key="5">
    <source>
        <dbReference type="ARBA" id="ARBA00022906"/>
    </source>
</evidence>
<dbReference type="NCBIfam" id="TIGR01297">
    <property type="entry name" value="CDF"/>
    <property type="match status" value="1"/>
</dbReference>
<comment type="subcellular location">
    <subcellularLocation>
        <location evidence="1">Membrane</location>
        <topology evidence="1">Multi-pass membrane protein</topology>
    </subcellularLocation>
</comment>
<protein>
    <submittedName>
        <fullName evidence="11">Cobalt-zinc-cadmium resistance protein CzcD</fullName>
    </submittedName>
</protein>
<name>I1XMF8_METNJ</name>
<evidence type="ECO:0000256" key="8">
    <source>
        <dbReference type="ARBA" id="ARBA00023136"/>
    </source>
</evidence>
<dbReference type="InterPro" id="IPR027470">
    <property type="entry name" value="Cation_efflux_CTD"/>
</dbReference>
<keyword evidence="6" id="KW-1133">Transmembrane helix</keyword>
<dbReference type="InterPro" id="IPR050681">
    <property type="entry name" value="CDF/SLC30A"/>
</dbReference>
<comment type="similarity">
    <text evidence="2">Belongs to the cation diffusion facilitator (CDF) transporter (TC 2.A.4) family. SLC30A subfamily.</text>
</comment>
<evidence type="ECO:0000256" key="4">
    <source>
        <dbReference type="ARBA" id="ARBA00022692"/>
    </source>
</evidence>
<evidence type="ECO:0000256" key="6">
    <source>
        <dbReference type="ARBA" id="ARBA00022989"/>
    </source>
</evidence>
<evidence type="ECO:0000256" key="1">
    <source>
        <dbReference type="ARBA" id="ARBA00004141"/>
    </source>
</evidence>
<dbReference type="RefSeq" id="WP_014707938.1">
    <property type="nucleotide sequence ID" value="NC_017857.3"/>
</dbReference>
<keyword evidence="12" id="KW-1185">Reference proteome</keyword>
<dbReference type="PANTHER" id="PTHR11562">
    <property type="entry name" value="CATION EFFLUX PROTEIN/ ZINC TRANSPORTER"/>
    <property type="match status" value="1"/>
</dbReference>
<dbReference type="STRING" id="754476.Q7A_2795"/>
<evidence type="ECO:0000256" key="2">
    <source>
        <dbReference type="ARBA" id="ARBA00008873"/>
    </source>
</evidence>
<reference evidence="11 12" key="1">
    <citation type="journal article" date="2012" name="J. Bacteriol.">
        <title>Complete genome sequences of Methylophaga sp. strain JAM1 and Methylophaga sp. strain JAM7.</title>
        <authorList>
            <person name="Villeneuve C."/>
            <person name="Martineau C."/>
            <person name="Mauffrey F."/>
            <person name="Villemur R."/>
        </authorList>
    </citation>
    <scope>NUCLEOTIDE SEQUENCE [LARGE SCALE GENOMIC DNA]</scope>
    <source>
        <strain evidence="11 12">JAM1</strain>
    </source>
</reference>
<dbReference type="PANTHER" id="PTHR11562:SF17">
    <property type="entry name" value="RE54080P-RELATED"/>
    <property type="match status" value="1"/>
</dbReference>
<evidence type="ECO:0000259" key="10">
    <source>
        <dbReference type="Pfam" id="PF16916"/>
    </source>
</evidence>
<dbReference type="HOGENOM" id="CLU_013430_0_0_6"/>
<evidence type="ECO:0000256" key="3">
    <source>
        <dbReference type="ARBA" id="ARBA00022448"/>
    </source>
</evidence>
<gene>
    <name evidence="11" type="ordered locus">Q7A_2795</name>
</gene>
<sequence>MAHSHPHHHGATNYNRAFAIGISLNIIFVIIEASYGILSGSMALLADAGHNLSDVVSLLLAWGASILAKKAATEKRTYGFRKATVMAALISSVMLLIALGGIAWESINRMLNPQPVEGMTVIIVASIGVVINTITALLFFKGQKQDLNIRGAFLHMAADAAVSLGVVVAGLFILFKGWLWIDPVVSLLIVAVILVGTWRLLNESLNYAMDAVPANIDIKKIQHYLLSLEQVRHFHDLHVWPLSTNETALTVHLVVDESDLNTVLLYQLQNHLHDHFGIVHSTIQIESVMEAENCLLNSSHECRKEH</sequence>
<feature type="domain" description="Cation efflux protein transmembrane" evidence="9">
    <location>
        <begin position="20"/>
        <end position="205"/>
    </location>
</feature>
<proteinExistence type="inferred from homology"/>
<evidence type="ECO:0000259" key="9">
    <source>
        <dbReference type="Pfam" id="PF01545"/>
    </source>
</evidence>
<dbReference type="SUPFAM" id="SSF161111">
    <property type="entry name" value="Cation efflux protein transmembrane domain-like"/>
    <property type="match status" value="1"/>
</dbReference>
<dbReference type="EMBL" id="CP003390">
    <property type="protein sequence ID" value="AFI85577.1"/>
    <property type="molecule type" value="Genomic_DNA"/>
</dbReference>
<accession>I1XMF8</accession>
<dbReference type="SUPFAM" id="SSF160240">
    <property type="entry name" value="Cation efflux protein cytoplasmic domain-like"/>
    <property type="match status" value="1"/>
</dbReference>
<dbReference type="Pfam" id="PF01545">
    <property type="entry name" value="Cation_efflux"/>
    <property type="match status" value="1"/>
</dbReference>
<evidence type="ECO:0000313" key="11">
    <source>
        <dbReference type="EMBL" id="AFI85577.1"/>
    </source>
</evidence>
<keyword evidence="8" id="KW-0472">Membrane</keyword>
<dbReference type="KEGG" id="mej:Q7A_2795"/>
<keyword evidence="3" id="KW-0813">Transport</keyword>
<dbReference type="PATRIC" id="fig|754476.3.peg.2742"/>
<feature type="domain" description="Cation efflux protein cytoplasmic" evidence="10">
    <location>
        <begin position="214"/>
        <end position="287"/>
    </location>
</feature>
<dbReference type="AlphaFoldDB" id="I1XMF8"/>
<dbReference type="GO" id="GO:0005886">
    <property type="term" value="C:plasma membrane"/>
    <property type="evidence" value="ECO:0007669"/>
    <property type="project" value="TreeGrafter"/>
</dbReference>
<keyword evidence="5" id="KW-0864">Zinc transport</keyword>
<dbReference type="Gene3D" id="1.20.1510.10">
    <property type="entry name" value="Cation efflux protein transmembrane domain"/>
    <property type="match status" value="1"/>
</dbReference>
<evidence type="ECO:0000256" key="7">
    <source>
        <dbReference type="ARBA" id="ARBA00023065"/>
    </source>
</evidence>
<dbReference type="eggNOG" id="COG1230">
    <property type="taxonomic scope" value="Bacteria"/>
</dbReference>
<dbReference type="Pfam" id="PF16916">
    <property type="entry name" value="ZT_dimer"/>
    <property type="match status" value="1"/>
</dbReference>